<evidence type="ECO:0000313" key="6">
    <source>
        <dbReference type="Proteomes" id="UP000026962"/>
    </source>
</evidence>
<dbReference type="PANTHER" id="PTHR11926">
    <property type="entry name" value="GLUCOSYL/GLUCURONOSYL TRANSFERASES"/>
    <property type="match status" value="1"/>
</dbReference>
<sequence length="675" mass="73409">MDAGDDVFGGGRQCQRRRRCPPRRGGLTRLLVPFPSSGFINPMFHFARLLHSAGFLVTFINIEQNHALMLSRGRQDGGKRDGDGDGIRYEAIPDGLSPSERGAQDYGFGLLHAVRAHCPGHLRELIARINTGRGGAGDSPSPPVTCVVASELMSFALDVAAELGVAAYMLWGTSACGLSCGLAVRELRRRGYGRRAHAMLFPFPCSGHINPTLKLAELLHSRRVHVTFVNTEHNHERLLRRRGGDGDGALRGREGFRFEAVPDGLRDEERAAPDSTVRLYLSLRRSCGAPLVEVARRVASDGDGGVPPVTCVVLSGLVSFALDVAEELGVPAFVLWGTSACGFACTLRLRQLRQRGYTPLKDESYLTNGYLDTPIDWIAGVPTVRLGDVSSFVRTLDPTSFALRVEEDEANSCARAQGLILNTFDDLESDVLDALRDEFPRVYTVGPLAADRANGQAAGLSLWDEDTACMTWLDAQPAGSVLYVSFGSLTVMSPDVLAELAWGLAETRRPFLWVIRPGLVAGGGDHHVVTNALPDGFVAETKARCFIAEWCAQEEVLRHRAVGGFLTHSGWNSTTESICAGVPMICWPGFADQYINSRYVRDEWGIGLRLDEELRREQVAAHVEELMGGGGGGDRGKEMRRNAARWKALAEAATAKGGSSYRGLDELVEQLRLGQ</sequence>
<dbReference type="GO" id="GO:0080044">
    <property type="term" value="F:quercetin 7-O-glucosyltransferase activity"/>
    <property type="evidence" value="ECO:0007669"/>
    <property type="project" value="TreeGrafter"/>
</dbReference>
<dbReference type="PROSITE" id="PS00375">
    <property type="entry name" value="UDPGT"/>
    <property type="match status" value="1"/>
</dbReference>
<organism evidence="5">
    <name type="scientific">Oryza punctata</name>
    <name type="common">Red rice</name>
    <dbReference type="NCBI Taxonomy" id="4537"/>
    <lineage>
        <taxon>Eukaryota</taxon>
        <taxon>Viridiplantae</taxon>
        <taxon>Streptophyta</taxon>
        <taxon>Embryophyta</taxon>
        <taxon>Tracheophyta</taxon>
        <taxon>Spermatophyta</taxon>
        <taxon>Magnoliopsida</taxon>
        <taxon>Liliopsida</taxon>
        <taxon>Poales</taxon>
        <taxon>Poaceae</taxon>
        <taxon>BOP clade</taxon>
        <taxon>Oryzoideae</taxon>
        <taxon>Oryzeae</taxon>
        <taxon>Oryzinae</taxon>
        <taxon>Oryza</taxon>
    </lineage>
</organism>
<dbReference type="CDD" id="cd03784">
    <property type="entry name" value="GT1_Gtf-like"/>
    <property type="match status" value="1"/>
</dbReference>
<dbReference type="PANTHER" id="PTHR11926:SF1537">
    <property type="entry name" value="OS08G0168700 PROTEIN"/>
    <property type="match status" value="1"/>
</dbReference>
<dbReference type="Pfam" id="PF00201">
    <property type="entry name" value="UDPGT"/>
    <property type="match status" value="1"/>
</dbReference>
<dbReference type="Gene3D" id="3.40.50.2000">
    <property type="entry name" value="Glycogen Phosphorylase B"/>
    <property type="match status" value="3"/>
</dbReference>
<keyword evidence="2" id="KW-0328">Glycosyltransferase</keyword>
<name>A0A0E0L9F4_ORYPU</name>
<dbReference type="FunFam" id="3.40.50.2000:FF:000027">
    <property type="entry name" value="Glycosyltransferase"/>
    <property type="match status" value="1"/>
</dbReference>
<evidence type="ECO:0000256" key="2">
    <source>
        <dbReference type="ARBA" id="ARBA00022676"/>
    </source>
</evidence>
<dbReference type="InterPro" id="IPR035595">
    <property type="entry name" value="UDP_glycos_trans_CS"/>
</dbReference>
<comment type="similarity">
    <text evidence="1">Belongs to the UDP-glycosyltransferase family.</text>
</comment>
<dbReference type="HOGENOM" id="CLU_001724_0_0_1"/>
<evidence type="ECO:0000256" key="4">
    <source>
        <dbReference type="SAM" id="MobiDB-lite"/>
    </source>
</evidence>
<evidence type="ECO:0000256" key="1">
    <source>
        <dbReference type="ARBA" id="ARBA00009995"/>
    </source>
</evidence>
<dbReference type="Proteomes" id="UP000026962">
    <property type="component" value="Chromosome 6"/>
</dbReference>
<reference evidence="5" key="2">
    <citation type="submission" date="2018-05" db="EMBL/GenBank/DDBJ databases">
        <title>OpunRS2 (Oryza punctata Reference Sequence Version 2).</title>
        <authorList>
            <person name="Zhang J."/>
            <person name="Kudrna D."/>
            <person name="Lee S."/>
            <person name="Talag J."/>
            <person name="Welchert J."/>
            <person name="Wing R.A."/>
        </authorList>
    </citation>
    <scope>NUCLEOTIDE SEQUENCE [LARGE SCALE GENOMIC DNA]</scope>
</reference>
<keyword evidence="6" id="KW-1185">Reference proteome</keyword>
<reference evidence="5" key="1">
    <citation type="submission" date="2015-04" db="UniProtKB">
        <authorList>
            <consortium name="EnsemblPlants"/>
        </authorList>
    </citation>
    <scope>IDENTIFICATION</scope>
</reference>
<dbReference type="GO" id="GO:0080043">
    <property type="term" value="F:quercetin 3-O-glucosyltransferase activity"/>
    <property type="evidence" value="ECO:0007669"/>
    <property type="project" value="TreeGrafter"/>
</dbReference>
<evidence type="ECO:0000313" key="5">
    <source>
        <dbReference type="EnsemblPlants" id="OPUNC06G07330.1"/>
    </source>
</evidence>
<dbReference type="AlphaFoldDB" id="A0A0E0L9F4"/>
<accession>A0A0E0L9F4</accession>
<dbReference type="STRING" id="4537.A0A0E0L9F4"/>
<dbReference type="Gramene" id="OPUNC06G07330.1">
    <property type="protein sequence ID" value="OPUNC06G07330.1"/>
    <property type="gene ID" value="OPUNC06G07330"/>
</dbReference>
<dbReference type="EnsemblPlants" id="OPUNC06G07330.1">
    <property type="protein sequence ID" value="OPUNC06G07330.1"/>
    <property type="gene ID" value="OPUNC06G07330"/>
</dbReference>
<evidence type="ECO:0000256" key="3">
    <source>
        <dbReference type="ARBA" id="ARBA00022679"/>
    </source>
</evidence>
<dbReference type="SUPFAM" id="SSF53756">
    <property type="entry name" value="UDP-Glycosyltransferase/glycogen phosphorylase"/>
    <property type="match status" value="2"/>
</dbReference>
<keyword evidence="3" id="KW-0808">Transferase</keyword>
<protein>
    <submittedName>
        <fullName evidence="5">Uncharacterized protein</fullName>
    </submittedName>
</protein>
<dbReference type="InterPro" id="IPR002213">
    <property type="entry name" value="UDP_glucos_trans"/>
</dbReference>
<dbReference type="OMA" id="INSRYTC"/>
<dbReference type="eggNOG" id="KOG1192">
    <property type="taxonomic scope" value="Eukaryota"/>
</dbReference>
<dbReference type="FunFam" id="3.40.50.2000:FF:000065">
    <property type="entry name" value="Glycosyltransferase"/>
    <property type="match status" value="1"/>
</dbReference>
<feature type="region of interest" description="Disordered" evidence="4">
    <location>
        <begin position="1"/>
        <end position="20"/>
    </location>
</feature>
<proteinExistence type="inferred from homology"/>